<protein>
    <submittedName>
        <fullName evidence="2">SpoIID</fullName>
    </submittedName>
</protein>
<dbReference type="EMBL" id="CADCVP010000160">
    <property type="protein sequence ID" value="CAA9493863.1"/>
    <property type="molecule type" value="Genomic_DNA"/>
</dbReference>
<feature type="domain" description="Sporulation stage II protein D amidase enhancer LytB N-terminal" evidence="1">
    <location>
        <begin position="1"/>
        <end position="74"/>
    </location>
</feature>
<reference evidence="2" key="1">
    <citation type="submission" date="2020-02" db="EMBL/GenBank/DDBJ databases">
        <authorList>
            <person name="Meier V. D."/>
        </authorList>
    </citation>
    <scope>NUCLEOTIDE SEQUENCE</scope>
    <source>
        <strain evidence="2">AVDCRST_MAG69</strain>
    </source>
</reference>
<feature type="non-terminal residue" evidence="2">
    <location>
        <position position="1"/>
    </location>
</feature>
<dbReference type="InterPro" id="IPR013486">
    <property type="entry name" value="SpoIID/LytB"/>
</dbReference>
<name>A0A6J4SAA7_9ACTN</name>
<organism evidence="2">
    <name type="scientific">uncultured Solirubrobacteraceae bacterium</name>
    <dbReference type="NCBI Taxonomy" id="1162706"/>
    <lineage>
        <taxon>Bacteria</taxon>
        <taxon>Bacillati</taxon>
        <taxon>Actinomycetota</taxon>
        <taxon>Thermoleophilia</taxon>
        <taxon>Solirubrobacterales</taxon>
        <taxon>Solirubrobacteraceae</taxon>
        <taxon>environmental samples</taxon>
    </lineage>
</organism>
<proteinExistence type="predicted"/>
<evidence type="ECO:0000259" key="1">
    <source>
        <dbReference type="Pfam" id="PF08486"/>
    </source>
</evidence>
<dbReference type="AlphaFoldDB" id="A0A6J4SAA7"/>
<dbReference type="NCBIfam" id="TIGR02669">
    <property type="entry name" value="SpoIID_LytB"/>
    <property type="match status" value="1"/>
</dbReference>
<dbReference type="GO" id="GO:0030435">
    <property type="term" value="P:sporulation resulting in formation of a cellular spore"/>
    <property type="evidence" value="ECO:0007669"/>
    <property type="project" value="InterPro"/>
</dbReference>
<accession>A0A6J4SAA7</accession>
<dbReference type="Pfam" id="PF08486">
    <property type="entry name" value="SpoIID"/>
    <property type="match status" value="1"/>
</dbReference>
<gene>
    <name evidence="2" type="ORF">AVDCRST_MAG69-1510</name>
</gene>
<dbReference type="InterPro" id="IPR013693">
    <property type="entry name" value="SpoIID/LytB_N"/>
</dbReference>
<sequence>VRGVVAWESPSSWPIEALKAQAVAARTYAITTSKGGDGWDQYADTRSQVYGGISAETPTTDAAVGATSGHVVTYRGAPVVTYFFSTSGGRTEDVENVWPGASPSPWLRSVEDPFDTSSPRHRWTPVRMTLPEAEKKLEGLVKGRLRGIKVLQRGRSPRIVAADVVGSQGRTRVSGATLRLRLALHDTWAYFTTVSSRRTAPPSSPLPSLPPGTSAGGVAAANGAKAIAGITGRLDPGRRGQRVALEQREDGRWRRVGTIRLTARGTYRVGVSEPGRYRVRAGQAIGPIVRIP</sequence>
<evidence type="ECO:0000313" key="2">
    <source>
        <dbReference type="EMBL" id="CAA9493863.1"/>
    </source>
</evidence>